<proteinExistence type="predicted"/>
<evidence type="ECO:0000313" key="2">
    <source>
        <dbReference type="EMBL" id="QIK76354.1"/>
    </source>
</evidence>
<dbReference type="AlphaFoldDB" id="A0A6G7YHI4"/>
<evidence type="ECO:0008006" key="4">
    <source>
        <dbReference type="Google" id="ProtNLM"/>
    </source>
</evidence>
<name>A0A6G7YHI4_9ACTN</name>
<protein>
    <recommendedName>
        <fullName evidence="4">Peptidase MA-like domain-containing protein</fullName>
    </recommendedName>
</protein>
<evidence type="ECO:0000313" key="3">
    <source>
        <dbReference type="Proteomes" id="UP000502035"/>
    </source>
</evidence>
<organism evidence="2 3">
    <name type="scientific">Nocardioides piscis</name>
    <dbReference type="NCBI Taxonomy" id="2714938"/>
    <lineage>
        <taxon>Bacteria</taxon>
        <taxon>Bacillati</taxon>
        <taxon>Actinomycetota</taxon>
        <taxon>Actinomycetes</taxon>
        <taxon>Propionibacteriales</taxon>
        <taxon>Nocardioidaceae</taxon>
        <taxon>Nocardioides</taxon>
    </lineage>
</organism>
<feature type="chain" id="PRO_5038755165" description="Peptidase MA-like domain-containing protein" evidence="1">
    <location>
        <begin position="30"/>
        <end position="422"/>
    </location>
</feature>
<dbReference type="EMBL" id="CP049866">
    <property type="protein sequence ID" value="QIK76354.1"/>
    <property type="molecule type" value="Genomic_DNA"/>
</dbReference>
<gene>
    <name evidence="2" type="ORF">G7071_13930</name>
</gene>
<sequence>MPTTTPDGRRRPTPALSAALSLLTGLLLAGCTRDADPGPSSTEAGPVEVVRSMNKVLRKRARAVLAQDWTSFAATLDGRRARFVEGEQVFFDNLTQLPLSEFSYRVEEGTVVRGDGGYHAVVQVRLQLDGYDTVPVVRPKRFHFTQARGQGLRVASHRDRAWEQRNDVDVQPWDSGPITVGSGLGVLAIFDERTAPRSAEMIAAVEQGIGQVGGLVPYGWSGQVVVYALSDTVMLEGLDDLPAADAGSLDAVAFPVPARPDDPDADIASTRFLLHPRMLGTPPGQLARLIRHELTHVALGERDDEVPTWLGEGIAEWVSVQSLPIPDRLISQEAIDLARRGLDRLPADEEFHGEDQAANYGISWWACEAIVDIHGEQVLWQLLDELAATSPADQPDRQQQLLQMGAAQLAREAERRLLATYG</sequence>
<dbReference type="Proteomes" id="UP000502035">
    <property type="component" value="Chromosome"/>
</dbReference>
<keyword evidence="1" id="KW-0732">Signal</keyword>
<feature type="signal peptide" evidence="1">
    <location>
        <begin position="1"/>
        <end position="29"/>
    </location>
</feature>
<dbReference type="RefSeq" id="WP_166319717.1">
    <property type="nucleotide sequence ID" value="NZ_CP049866.1"/>
</dbReference>
<evidence type="ECO:0000256" key="1">
    <source>
        <dbReference type="SAM" id="SignalP"/>
    </source>
</evidence>
<dbReference type="KEGG" id="npi:G7071_13930"/>
<keyword evidence="3" id="KW-1185">Reference proteome</keyword>
<reference evidence="2 3" key="1">
    <citation type="submission" date="2020-03" db="EMBL/GenBank/DDBJ databases">
        <title>Nocardioides sp. nov., isolated from fish.</title>
        <authorList>
            <person name="Hyun D.-W."/>
            <person name="Bae J.-W."/>
        </authorList>
    </citation>
    <scope>NUCLEOTIDE SEQUENCE [LARGE SCALE GENOMIC DNA]</scope>
    <source>
        <strain evidence="2 3">HDW12A</strain>
    </source>
</reference>
<accession>A0A6G7YHI4</accession>